<dbReference type="AlphaFoldDB" id="A0A4Q7MUV0"/>
<dbReference type="EMBL" id="SGXA01000002">
    <property type="protein sequence ID" value="RZS72358.1"/>
    <property type="molecule type" value="Genomic_DNA"/>
</dbReference>
<keyword evidence="1" id="KW-0812">Transmembrane</keyword>
<reference evidence="2 3" key="1">
    <citation type="submission" date="2019-02" db="EMBL/GenBank/DDBJ databases">
        <title>Genomic Encyclopedia of Type Strains, Phase IV (KMG-IV): sequencing the most valuable type-strain genomes for metagenomic binning, comparative biology and taxonomic classification.</title>
        <authorList>
            <person name="Goeker M."/>
        </authorList>
    </citation>
    <scope>NUCLEOTIDE SEQUENCE [LARGE SCALE GENOMIC DNA]</scope>
    <source>
        <strain evidence="2 3">DSM 18116</strain>
    </source>
</reference>
<dbReference type="OrthoDB" id="677448at2"/>
<comment type="caution">
    <text evidence="2">The sequence shown here is derived from an EMBL/GenBank/DDBJ whole genome shotgun (WGS) entry which is preliminary data.</text>
</comment>
<sequence length="251" mass="27527">MESSNNILKELQEISPVLASSFPLPVPYKVPADYFGQLPSAALAAAKAGSDNAADELQALSPLLGSISRKTPYQLPEGYFEGLSENTLAETKAVAFVQEELDDFSPVLHNLKNAPLYEVPAGYFDQLPDIILSKVRSEQPAKVVKMANRNILRRYIAAAAVLAVMITGAWWFFQPSSGTENPKTTVAIQQVPDEELVRFIDDQSLAAEIAGNTIAYTEFDNNDMHDLLADVSDEELQQYVEKNGSIINAYN</sequence>
<organism evidence="2 3">
    <name type="scientific">Pseudobacter ginsenosidimutans</name>
    <dbReference type="NCBI Taxonomy" id="661488"/>
    <lineage>
        <taxon>Bacteria</taxon>
        <taxon>Pseudomonadati</taxon>
        <taxon>Bacteroidota</taxon>
        <taxon>Chitinophagia</taxon>
        <taxon>Chitinophagales</taxon>
        <taxon>Chitinophagaceae</taxon>
        <taxon>Pseudobacter</taxon>
    </lineage>
</organism>
<evidence type="ECO:0000313" key="2">
    <source>
        <dbReference type="EMBL" id="RZS72358.1"/>
    </source>
</evidence>
<keyword evidence="1" id="KW-0472">Membrane</keyword>
<proteinExistence type="predicted"/>
<gene>
    <name evidence="2" type="ORF">EV199_4277</name>
</gene>
<evidence type="ECO:0000256" key="1">
    <source>
        <dbReference type="SAM" id="Phobius"/>
    </source>
</evidence>
<protein>
    <submittedName>
        <fullName evidence="2">Uncharacterized protein</fullName>
    </submittedName>
</protein>
<evidence type="ECO:0000313" key="3">
    <source>
        <dbReference type="Proteomes" id="UP000293874"/>
    </source>
</evidence>
<keyword evidence="1" id="KW-1133">Transmembrane helix</keyword>
<feature type="transmembrane region" description="Helical" evidence="1">
    <location>
        <begin position="155"/>
        <end position="173"/>
    </location>
</feature>
<accession>A0A4Q7MUV0</accession>
<keyword evidence="3" id="KW-1185">Reference proteome</keyword>
<dbReference type="Proteomes" id="UP000293874">
    <property type="component" value="Unassembled WGS sequence"/>
</dbReference>
<dbReference type="RefSeq" id="WP_130542783.1">
    <property type="nucleotide sequence ID" value="NZ_CP042431.1"/>
</dbReference>
<name>A0A4Q7MUV0_9BACT</name>